<comment type="caution">
    <text evidence="1">The sequence shown here is derived from an EMBL/GenBank/DDBJ whole genome shotgun (WGS) entry which is preliminary data.</text>
</comment>
<dbReference type="EMBL" id="LUEZ02000223">
    <property type="protein sequence ID" value="RDB15066.1"/>
    <property type="molecule type" value="Genomic_DNA"/>
</dbReference>
<keyword evidence="2" id="KW-1185">Reference proteome</keyword>
<evidence type="ECO:0000313" key="2">
    <source>
        <dbReference type="Proteomes" id="UP000076154"/>
    </source>
</evidence>
<evidence type="ECO:0000313" key="1">
    <source>
        <dbReference type="EMBL" id="RDB15066.1"/>
    </source>
</evidence>
<dbReference type="Proteomes" id="UP000076154">
    <property type="component" value="Unassembled WGS sequence"/>
</dbReference>
<accession>A0A369J890</accession>
<name>A0A369J890_HYPMA</name>
<reference evidence="1" key="1">
    <citation type="submission" date="2018-04" db="EMBL/GenBank/DDBJ databases">
        <title>Whole genome sequencing of Hypsizygus marmoreus.</title>
        <authorList>
            <person name="Choi I.-G."/>
            <person name="Min B."/>
            <person name="Kim J.-G."/>
            <person name="Kim S."/>
            <person name="Oh Y.-L."/>
            <person name="Kong W.-S."/>
            <person name="Park H."/>
            <person name="Jeong J."/>
            <person name="Song E.-S."/>
        </authorList>
    </citation>
    <scope>NUCLEOTIDE SEQUENCE [LARGE SCALE GENOMIC DNA]</scope>
    <source>
        <strain evidence="1">51987-8</strain>
    </source>
</reference>
<dbReference type="InParanoid" id="A0A369J890"/>
<proteinExistence type="predicted"/>
<gene>
    <name evidence="1" type="ORF">Hypma_005470</name>
</gene>
<dbReference type="AlphaFoldDB" id="A0A369J890"/>
<sequence length="124" mass="13721">MPPTKIFLKTNPREKLRCAQGDVLMVPLRSAHLDISIVGHNARKEMYWSVRGGTEREDSHQEIAPSMALVWIRPAWCQRGIGTNTFNRLRLTHHVLTASISVIIKITVPASASADVVPPGTTSL</sequence>
<organism evidence="1 2">
    <name type="scientific">Hypsizygus marmoreus</name>
    <name type="common">White beech mushroom</name>
    <name type="synonym">Agaricus marmoreus</name>
    <dbReference type="NCBI Taxonomy" id="39966"/>
    <lineage>
        <taxon>Eukaryota</taxon>
        <taxon>Fungi</taxon>
        <taxon>Dikarya</taxon>
        <taxon>Basidiomycota</taxon>
        <taxon>Agaricomycotina</taxon>
        <taxon>Agaricomycetes</taxon>
        <taxon>Agaricomycetidae</taxon>
        <taxon>Agaricales</taxon>
        <taxon>Tricholomatineae</taxon>
        <taxon>Lyophyllaceae</taxon>
        <taxon>Hypsizygus</taxon>
    </lineage>
</organism>
<protein>
    <submittedName>
        <fullName evidence="1">Uncharacterized protein</fullName>
    </submittedName>
</protein>